<dbReference type="GO" id="GO:0030089">
    <property type="term" value="C:phycobilisome"/>
    <property type="evidence" value="ECO:0007669"/>
    <property type="project" value="UniProtKB-KW"/>
</dbReference>
<dbReference type="Gene3D" id="1.25.10.10">
    <property type="entry name" value="Leucine-rich Repeat Variant"/>
    <property type="match status" value="1"/>
</dbReference>
<accession>A0A1U7J0C5</accession>
<keyword evidence="5" id="KW-1185">Reference proteome</keyword>
<organism evidence="4 5">
    <name type="scientific">Phormidium tenue NIES-30</name>
    <dbReference type="NCBI Taxonomy" id="549789"/>
    <lineage>
        <taxon>Bacteria</taxon>
        <taxon>Bacillati</taxon>
        <taxon>Cyanobacteriota</taxon>
        <taxon>Cyanophyceae</taxon>
        <taxon>Oscillatoriophycideae</taxon>
        <taxon>Oscillatoriales</taxon>
        <taxon>Oscillatoriaceae</taxon>
        <taxon>Phormidium</taxon>
    </lineage>
</organism>
<protein>
    <submittedName>
        <fullName evidence="4">MFS transporter</fullName>
    </submittedName>
</protein>
<dbReference type="SUPFAM" id="SSF103473">
    <property type="entry name" value="MFS general substrate transporter"/>
    <property type="match status" value="1"/>
</dbReference>
<feature type="transmembrane region" description="Helical" evidence="3">
    <location>
        <begin position="67"/>
        <end position="86"/>
    </location>
</feature>
<keyword evidence="2" id="KW-0605">Phycobilisome</keyword>
<keyword evidence="3" id="KW-0472">Membrane</keyword>
<feature type="transmembrane region" description="Helical" evidence="3">
    <location>
        <begin position="187"/>
        <end position="207"/>
    </location>
</feature>
<dbReference type="SUPFAM" id="SSF48371">
    <property type="entry name" value="ARM repeat"/>
    <property type="match status" value="1"/>
</dbReference>
<feature type="transmembrane region" description="Helical" evidence="3">
    <location>
        <begin position="32"/>
        <end position="55"/>
    </location>
</feature>
<evidence type="ECO:0000256" key="1">
    <source>
        <dbReference type="ARBA" id="ARBA00022549"/>
    </source>
</evidence>
<feature type="transmembrane region" description="Helical" evidence="3">
    <location>
        <begin position="245"/>
        <end position="268"/>
    </location>
</feature>
<dbReference type="RefSeq" id="WP_073610421.1">
    <property type="nucleotide sequence ID" value="NZ_MRCG01000019.1"/>
</dbReference>
<evidence type="ECO:0000313" key="4">
    <source>
        <dbReference type="EMBL" id="OKH44980.1"/>
    </source>
</evidence>
<keyword evidence="1" id="KW-0042">Antenna complex</keyword>
<name>A0A1U7J0C5_9CYAN</name>
<evidence type="ECO:0000256" key="2">
    <source>
        <dbReference type="ARBA" id="ARBA00022738"/>
    </source>
</evidence>
<dbReference type="OrthoDB" id="567962at2"/>
<dbReference type="InterPro" id="IPR016024">
    <property type="entry name" value="ARM-type_fold"/>
</dbReference>
<dbReference type="Pfam" id="PF13646">
    <property type="entry name" value="HEAT_2"/>
    <property type="match status" value="1"/>
</dbReference>
<feature type="transmembrane region" description="Helical" evidence="3">
    <location>
        <begin position="280"/>
        <end position="300"/>
    </location>
</feature>
<dbReference type="EMBL" id="MRCG01000019">
    <property type="protein sequence ID" value="OKH44980.1"/>
    <property type="molecule type" value="Genomic_DNA"/>
</dbReference>
<evidence type="ECO:0000256" key="3">
    <source>
        <dbReference type="SAM" id="Phobius"/>
    </source>
</evidence>
<comment type="caution">
    <text evidence="4">The sequence shown here is derived from an EMBL/GenBank/DDBJ whole genome shotgun (WGS) entry which is preliminary data.</text>
</comment>
<feature type="transmembrane region" description="Helical" evidence="3">
    <location>
        <begin position="393"/>
        <end position="413"/>
    </location>
</feature>
<feature type="transmembrane region" description="Helical" evidence="3">
    <location>
        <begin position="95"/>
        <end position="112"/>
    </location>
</feature>
<feature type="transmembrane region" description="Helical" evidence="3">
    <location>
        <begin position="419"/>
        <end position="442"/>
    </location>
</feature>
<sequence>MSLSGPAKEIQSLKGRLLDLINLRPGEEERTLLMFAFYTATSMGILWLEVSSAALFLEAYGAASLPWIYIFSAGVGLGLSVVYSWLQRLFPLRRVIVIIAMLMAVPVLGFRWGLTIPWLAAPMVFSMRLWIEAIYGLNDLNLSVTANQLFNIREIKRAYPIISSGNLVADVISGFSVYLLLKLIGLQNVMLLAFVVMVAGAAILYHLSRNYEHAFPDSPRRQAEDAESVESFKSRQRLQGPIQQYVVLLFSFFVLAQMLLFSIEFQFFNQLETNLDVDAIAAFLGFFSGLLGLIELFTQWFTSSRLIEREGVFKVALVLPSVIVVIGVIALVGSYPVRLGLTVMFVGLIVLKFFDEWLRYTLVATTRPILFQPIPDQVRSTVQSWVGGIAEPLSMGGTGVAILVTIAVCNRVGLVDTLVQARLFLLGTVVAALVWFAIMVLLRSRYLNLLVRGAERGLLTFSDANLRVLKRAFIEQLEKPGLDANKRSCIELLSHIDPKNVGEILAPRLEALPPALQRQSLEAMLEYPNPAYTAQVQELLEVPHQAPEILALALRYVWLAQERFDINDLRPYLPPEVDAVVRGTAASLMLRRGNLQERAEATATLRKMLVHDEERERVMGCRALGEADYMESLSIYIDDLLQDSSLRVRRAILAAIAATQYKKYYPSLLKALQYKSTREAAIAALTRLGNDALPMLQELALDSYRPEILRNQAWQVIGNIGTVSALEFLIQNLITTWGSTRRHILRILLSLYQESGVKRSSLIDEALDRMLGRSGIEDLLNTELAFAGQMLAAKVDLASNRVEGIEADLLRKALDGLQADATERLFMLLRFVSPATAIQAAQVSLSGSAAQWARGIEILDNVVDVANKRSILILLDRRLDADKLKLLALSTPLIAYRPMLPRDRLRQLLDLRNFLSDWTIACCFHLARVQRWNLTAEHTLASLQHPTGFVREAVLTYLAVASPRALRELLPLMQQDADPLVLAQVKQLINTYNLEPSPSAG</sequence>
<dbReference type="Gene3D" id="1.20.1250.20">
    <property type="entry name" value="MFS general substrate transporter like domains"/>
    <property type="match status" value="1"/>
</dbReference>
<keyword evidence="3" id="KW-0812">Transmembrane</keyword>
<dbReference type="STRING" id="549789.NIES30_21050"/>
<dbReference type="InterPro" id="IPR036259">
    <property type="entry name" value="MFS_trans_sf"/>
</dbReference>
<evidence type="ECO:0000313" key="5">
    <source>
        <dbReference type="Proteomes" id="UP000185557"/>
    </source>
</evidence>
<feature type="transmembrane region" description="Helical" evidence="3">
    <location>
        <begin position="312"/>
        <end position="331"/>
    </location>
</feature>
<dbReference type="InterPro" id="IPR011989">
    <property type="entry name" value="ARM-like"/>
</dbReference>
<dbReference type="Proteomes" id="UP000185557">
    <property type="component" value="Unassembled WGS sequence"/>
</dbReference>
<reference evidence="4 5" key="1">
    <citation type="submission" date="2016-11" db="EMBL/GenBank/DDBJ databases">
        <title>Draft Genome Sequences of Nine Cyanobacterial Strains from Diverse Habitats.</title>
        <authorList>
            <person name="Zhu T."/>
            <person name="Hou S."/>
            <person name="Lu X."/>
            <person name="Hess W.R."/>
        </authorList>
    </citation>
    <scope>NUCLEOTIDE SEQUENCE [LARGE SCALE GENOMIC DNA]</scope>
    <source>
        <strain evidence="4 5">NIES-30</strain>
    </source>
</reference>
<dbReference type="AlphaFoldDB" id="A0A1U7J0C5"/>
<proteinExistence type="predicted"/>
<keyword evidence="3" id="KW-1133">Transmembrane helix</keyword>
<gene>
    <name evidence="4" type="ORF">NIES30_21050</name>
</gene>